<gene>
    <name evidence="2" type="ORF">Cva_00808</name>
</gene>
<dbReference type="STRING" id="1629334.Cva_00808"/>
<accession>A0A0K8MC85</accession>
<proteinExistence type="predicted"/>
<evidence type="ECO:0000256" key="1">
    <source>
        <dbReference type="SAM" id="MobiDB-lite"/>
    </source>
</evidence>
<evidence type="ECO:0000313" key="2">
    <source>
        <dbReference type="EMBL" id="GAO98160.1"/>
    </source>
</evidence>
<dbReference type="Proteomes" id="UP000036771">
    <property type="component" value="Unassembled WGS sequence"/>
</dbReference>
<organism evidence="2 3">
    <name type="scientific">Caedimonas varicaedens</name>
    <dbReference type="NCBI Taxonomy" id="1629334"/>
    <lineage>
        <taxon>Bacteria</taxon>
        <taxon>Pseudomonadati</taxon>
        <taxon>Pseudomonadota</taxon>
        <taxon>Alphaproteobacteria</taxon>
        <taxon>Holosporales</taxon>
        <taxon>Caedimonadaceae</taxon>
        <taxon>Caedimonas</taxon>
    </lineage>
</organism>
<dbReference type="EMBL" id="BBVC01000027">
    <property type="protein sequence ID" value="GAO98160.1"/>
    <property type="molecule type" value="Genomic_DNA"/>
</dbReference>
<evidence type="ECO:0000313" key="3">
    <source>
        <dbReference type="Proteomes" id="UP000036771"/>
    </source>
</evidence>
<name>A0A0K8MC85_9PROT</name>
<protein>
    <submittedName>
        <fullName evidence="2">Uncharacterized protein</fullName>
    </submittedName>
</protein>
<keyword evidence="3" id="KW-1185">Reference proteome</keyword>
<dbReference type="AlphaFoldDB" id="A0A0K8MC85"/>
<comment type="caution">
    <text evidence="2">The sequence shown here is derived from an EMBL/GenBank/DDBJ whole genome shotgun (WGS) entry which is preliminary data.</text>
</comment>
<reference evidence="2 3" key="1">
    <citation type="submission" date="2015-03" db="EMBL/GenBank/DDBJ databases">
        <title>Caedibacter varicaedens, whole genome shotgun sequence.</title>
        <authorList>
            <person name="Suzuki H."/>
            <person name="Dapper A.L."/>
            <person name="Gibson A.K."/>
            <person name="Jackson C."/>
            <person name="Lee H."/>
            <person name="Pejaver V.R."/>
            <person name="Doak T."/>
            <person name="Lynch M."/>
        </authorList>
    </citation>
    <scope>NUCLEOTIDE SEQUENCE [LARGE SCALE GENOMIC DNA]</scope>
</reference>
<sequence length="132" mass="14941">MRRKAPNPKGIGGFTFGHTRSRGPRKRGWLSQLMTDVMEVKIGAEEYCSQYLDKTLDSPKPGDMLDAIKYMDPPLTHEEPEEDIVIESIALSEGEHLTDNQIHQAIEVGQAAQRAFIDDMIQKKKDQENDSQ</sequence>
<feature type="region of interest" description="Disordered" evidence="1">
    <location>
        <begin position="1"/>
        <end position="25"/>
    </location>
</feature>